<name>A0A0F9WM45_9ZZZZ</name>
<evidence type="ECO:0000313" key="1">
    <source>
        <dbReference type="EMBL" id="KKN79673.1"/>
    </source>
</evidence>
<proteinExistence type="predicted"/>
<dbReference type="EMBL" id="LAZR01000243">
    <property type="protein sequence ID" value="KKN79673.1"/>
    <property type="molecule type" value="Genomic_DNA"/>
</dbReference>
<reference evidence="1" key="1">
    <citation type="journal article" date="2015" name="Nature">
        <title>Complex archaea that bridge the gap between prokaryotes and eukaryotes.</title>
        <authorList>
            <person name="Spang A."/>
            <person name="Saw J.H."/>
            <person name="Jorgensen S.L."/>
            <person name="Zaremba-Niedzwiedzka K."/>
            <person name="Martijn J."/>
            <person name="Lind A.E."/>
            <person name="van Eijk R."/>
            <person name="Schleper C."/>
            <person name="Guy L."/>
            <person name="Ettema T.J."/>
        </authorList>
    </citation>
    <scope>NUCLEOTIDE SEQUENCE</scope>
</reference>
<accession>A0A0F9WM45</accession>
<sequence length="762" mass="80722">MSDWYISSKMRPNYRGGLIENRDVQGGLFIVKTVTARNNIGLLDRLKDVDTTTLCYVITNKEFYELINEPGTATTQESDWDLLDFGGGSEVKPIGEWDAAANEVVETGDPLLDTDAVDINGNFYSIVNADAGLEIQYDGLFRSQTITVYTGDQVMSVGLYFAVIRPRTTWATIPDIPTVIDEYVAGEVQSHEHAISNIVGLQSALDDKFDSDDVADHIIDFGSVPDSDLVSKIFTATHFYTKNNVYTQTQVNDAIAAGLSTYAFPGNVGEVILSDGAGDAEAYAGFLYDSIKNTIYVGSHTKTVLPQNAVVMGDTHVFNAGSNFNYGAVFGQSNAFSGASPHGLVAGSGHAITAADYAYVFGEAITVDTGHTMYAPLLRIGQGTGATLTQDDSATQIAVIDVTTGEIKYRASSTIVAHSFRTWHYAAVDSGYTWAGNDVIAEDHDTMDIVAGANITIETDETLKAIKITASASASSPLTTKGDLYTYSTGDTRLAVGANGYVLVADNTRGTGLRWGVVGDVLKTGSPADNYVAIWTSSTNIEGTNALKLINISELLVNGNGTNSVIHAYSSGSGDKSYFLAQASHASGGDAYIEFAEENHTYSFGIDVTDSNKIKLTYASSGAVDPSSGTTFLDVSTLGTFTFNSKFYIGDGFANFTESRNDSTAILTLANTHPSAGKVLEIICTHNGANPSFQVYGNATRLDMSITGSGEVKIVNATGKLGVFGATPISKPSITGSRGGNVALADFLTKMASLGLITDATS</sequence>
<gene>
    <name evidence="1" type="ORF">LCGC14_0336950</name>
</gene>
<comment type="caution">
    <text evidence="1">The sequence shown here is derived from an EMBL/GenBank/DDBJ whole genome shotgun (WGS) entry which is preliminary data.</text>
</comment>
<protein>
    <submittedName>
        <fullName evidence="1">Uncharacterized protein</fullName>
    </submittedName>
</protein>
<dbReference type="AlphaFoldDB" id="A0A0F9WM45"/>
<organism evidence="1">
    <name type="scientific">marine sediment metagenome</name>
    <dbReference type="NCBI Taxonomy" id="412755"/>
    <lineage>
        <taxon>unclassified sequences</taxon>
        <taxon>metagenomes</taxon>
        <taxon>ecological metagenomes</taxon>
    </lineage>
</organism>